<protein>
    <submittedName>
        <fullName evidence="1">YbjN domain-containing protein</fullName>
    </submittedName>
</protein>
<evidence type="ECO:0000313" key="2">
    <source>
        <dbReference type="Proteomes" id="UP000831786"/>
    </source>
</evidence>
<gene>
    <name evidence="1" type="ORF">MUN78_06745</name>
</gene>
<dbReference type="RefSeq" id="WP_244729557.1">
    <property type="nucleotide sequence ID" value="NZ_CP095045.1"/>
</dbReference>
<sequence length="162" mass="18050">MGFFTKDAAPTPGAAGSLAPLSKDRIKAALESAGWSYTVDGDGDIGGGWEYGSFYFFVNGSSDELLCVRGYWRGRLDEGDYLRALETANQWNAEKLWPKAYVARDDEGAVRLNTEHNVDYEHGLSDDQLMQHLVCTINTSMAFFEHVNETFPEAWAKVRPEA</sequence>
<keyword evidence="2" id="KW-1185">Reference proteome</keyword>
<name>A0ABY4FQH0_9MICO</name>
<accession>A0ABY4FQH0</accession>
<proteinExistence type="predicted"/>
<dbReference type="InterPro" id="IPR019660">
    <property type="entry name" value="Put_sensory_transdc_reg_YbjN"/>
</dbReference>
<evidence type="ECO:0000313" key="1">
    <source>
        <dbReference type="EMBL" id="UOQ58522.1"/>
    </source>
</evidence>
<reference evidence="1 2" key="1">
    <citation type="submission" date="2022-04" db="EMBL/GenBank/DDBJ databases">
        <title>Leucobacter sp. isolated from rhizosphere of garlic.</title>
        <authorList>
            <person name="Won M."/>
            <person name="Lee C.-M."/>
            <person name="Woen H.-Y."/>
            <person name="Kwon S.-W."/>
        </authorList>
    </citation>
    <scope>NUCLEOTIDE SEQUENCE [LARGE SCALE GENOMIC DNA]</scope>
    <source>
        <strain evidence="1 2">H21R-40</strain>
    </source>
</reference>
<dbReference type="Pfam" id="PF10722">
    <property type="entry name" value="YbjN"/>
    <property type="match status" value="1"/>
</dbReference>
<dbReference type="Proteomes" id="UP000831786">
    <property type="component" value="Chromosome"/>
</dbReference>
<dbReference type="EMBL" id="CP095045">
    <property type="protein sequence ID" value="UOQ58522.1"/>
    <property type="molecule type" value="Genomic_DNA"/>
</dbReference>
<organism evidence="1 2">
    <name type="scientific">Leucobacter allii</name>
    <dbReference type="NCBI Taxonomy" id="2932247"/>
    <lineage>
        <taxon>Bacteria</taxon>
        <taxon>Bacillati</taxon>
        <taxon>Actinomycetota</taxon>
        <taxon>Actinomycetes</taxon>
        <taxon>Micrococcales</taxon>
        <taxon>Microbacteriaceae</taxon>
        <taxon>Leucobacter</taxon>
    </lineage>
</organism>
<dbReference type="CDD" id="cd17511">
    <property type="entry name" value="YbjN_AmyR-like"/>
    <property type="match status" value="1"/>
</dbReference>